<dbReference type="FunFam" id="3.40.50.300:FF:000166">
    <property type="entry name" value="vesicle-fusing ATPase isoform X1"/>
    <property type="match status" value="1"/>
</dbReference>
<keyword evidence="4" id="KW-0931">ER-Golgi transport</keyword>
<keyword evidence="2 4" id="KW-0547">Nucleotide-binding</keyword>
<dbReference type="VEuPathDB" id="VectorBase:LDEU012099"/>
<evidence type="ECO:0000313" key="6">
    <source>
        <dbReference type="EMBL" id="RWS19940.1"/>
    </source>
</evidence>
<dbReference type="STRING" id="299467.A0A443RXE8"/>
<evidence type="ECO:0000256" key="2">
    <source>
        <dbReference type="ARBA" id="ARBA00022741"/>
    </source>
</evidence>
<evidence type="ECO:0000256" key="3">
    <source>
        <dbReference type="ARBA" id="ARBA00022840"/>
    </source>
</evidence>
<dbReference type="InterPro" id="IPR027417">
    <property type="entry name" value="P-loop_NTPase"/>
</dbReference>
<gene>
    <name evidence="6" type="ORF">B4U80_11407</name>
</gene>
<dbReference type="GO" id="GO:0005524">
    <property type="term" value="F:ATP binding"/>
    <property type="evidence" value="ECO:0007669"/>
    <property type="project" value="UniProtKB-UniRule"/>
</dbReference>
<dbReference type="OrthoDB" id="9982946at2759"/>
<comment type="cofactor">
    <cofactor evidence="4">
        <name>Mg(2+)</name>
        <dbReference type="ChEBI" id="CHEBI:18420"/>
    </cofactor>
    <text evidence="4">Binds 1 Mg(2+) ion per subunit.</text>
</comment>
<evidence type="ECO:0000256" key="1">
    <source>
        <dbReference type="ARBA" id="ARBA00006914"/>
    </source>
</evidence>
<comment type="catalytic activity">
    <reaction evidence="4">
        <text>ATP + H2O = ADP + phosphate + H(+)</text>
        <dbReference type="Rhea" id="RHEA:13065"/>
        <dbReference type="ChEBI" id="CHEBI:15377"/>
        <dbReference type="ChEBI" id="CHEBI:15378"/>
        <dbReference type="ChEBI" id="CHEBI:30616"/>
        <dbReference type="ChEBI" id="CHEBI:43474"/>
        <dbReference type="ChEBI" id="CHEBI:456216"/>
        <dbReference type="EC" id="3.6.4.6"/>
    </reaction>
</comment>
<proteinExistence type="inferred from homology"/>
<dbReference type="GO" id="GO:0006891">
    <property type="term" value="P:intra-Golgi vesicle-mediated transport"/>
    <property type="evidence" value="ECO:0007669"/>
    <property type="project" value="TreeGrafter"/>
</dbReference>
<dbReference type="PANTHER" id="PTHR23078">
    <property type="entry name" value="VESICULAR-FUSION PROTEIN NSF"/>
    <property type="match status" value="1"/>
</dbReference>
<keyword evidence="3 4" id="KW-0067">ATP-binding</keyword>
<comment type="subcellular location">
    <subcellularLocation>
        <location evidence="4">Cytoplasm</location>
    </subcellularLocation>
</comment>
<dbReference type="Pfam" id="PF00004">
    <property type="entry name" value="AAA"/>
    <property type="match status" value="1"/>
</dbReference>
<keyword evidence="4" id="KW-0479">Metal-binding</keyword>
<dbReference type="PANTHER" id="PTHR23078:SF3">
    <property type="entry name" value="VESICLE-FUSING ATPASE"/>
    <property type="match status" value="1"/>
</dbReference>
<reference evidence="6 7" key="1">
    <citation type="journal article" date="2018" name="Gigascience">
        <title>Genomes of trombidid mites reveal novel predicted allergens and laterally-transferred genes associated with secondary metabolism.</title>
        <authorList>
            <person name="Dong X."/>
            <person name="Chaisiri K."/>
            <person name="Xia D."/>
            <person name="Armstrong S.D."/>
            <person name="Fang Y."/>
            <person name="Donnelly M.J."/>
            <person name="Kadowaki T."/>
            <person name="McGarry J.W."/>
            <person name="Darby A.C."/>
            <person name="Makepeace B.L."/>
        </authorList>
    </citation>
    <scope>NUCLEOTIDE SEQUENCE [LARGE SCALE GENOMIC DNA]</scope>
    <source>
        <strain evidence="6">UoL-UT</strain>
    </source>
</reference>
<dbReference type="InterPro" id="IPR039812">
    <property type="entry name" value="Vesicle-fus_ATPase"/>
</dbReference>
<dbReference type="AlphaFoldDB" id="A0A443RXE8"/>
<sequence length="131" mass="14872">MIETLKPLMREGIINWCETVKSVVEEGEIFVQKARKSSSGLVTILLEGLPNAGKTALAAYLAVRSKFPFIRVCSPANMVLCDVKEKCIRINNHFDDAYKWPLSCLIIDNIEMLIEHNRLAPYYSNDILRTL</sequence>
<evidence type="ECO:0000256" key="4">
    <source>
        <dbReference type="RuleBase" id="RU367045"/>
    </source>
</evidence>
<dbReference type="Gene3D" id="3.40.50.300">
    <property type="entry name" value="P-loop containing nucleotide triphosphate hydrolases"/>
    <property type="match status" value="1"/>
</dbReference>
<dbReference type="GO" id="GO:0005795">
    <property type="term" value="C:Golgi stack"/>
    <property type="evidence" value="ECO:0007669"/>
    <property type="project" value="TreeGrafter"/>
</dbReference>
<evidence type="ECO:0000259" key="5">
    <source>
        <dbReference type="Pfam" id="PF00004"/>
    </source>
</evidence>
<dbReference type="EC" id="3.6.4.6" evidence="4"/>
<dbReference type="InterPro" id="IPR003959">
    <property type="entry name" value="ATPase_AAA_core"/>
</dbReference>
<keyword evidence="7" id="KW-1185">Reference proteome</keyword>
<dbReference type="GO" id="GO:0043001">
    <property type="term" value="P:Golgi to plasma membrane protein transport"/>
    <property type="evidence" value="ECO:0007669"/>
    <property type="project" value="TreeGrafter"/>
</dbReference>
<comment type="similarity">
    <text evidence="1 4">Belongs to the AAA ATPase family.</text>
</comment>
<feature type="domain" description="ATPase AAA-type core" evidence="5">
    <location>
        <begin position="44"/>
        <end position="117"/>
    </location>
</feature>
<evidence type="ECO:0000313" key="7">
    <source>
        <dbReference type="Proteomes" id="UP000288716"/>
    </source>
</evidence>
<comment type="function">
    <text evidence="4">Required for vesicle-mediated transport. Catalyzes the fusion of transport vesicles within the Golgi cisternae. Is also required for transport from the endoplasmic reticulum to the Golgi stack. Seems to function as a fusion protein required for the delivery of cargo proteins to all compartments of the Golgi stack independent of vesicle origin.</text>
</comment>
<dbReference type="SUPFAM" id="SSF52540">
    <property type="entry name" value="P-loop containing nucleoside triphosphate hydrolases"/>
    <property type="match status" value="1"/>
</dbReference>
<comment type="caution">
    <text evidence="6">The sequence shown here is derived from an EMBL/GenBank/DDBJ whole genome shotgun (WGS) entry which is preliminary data.</text>
</comment>
<protein>
    <recommendedName>
        <fullName evidence="4">Vesicle-fusing ATPase</fullName>
        <ecNumber evidence="4">3.6.4.6</ecNumber>
    </recommendedName>
</protein>
<dbReference type="GO" id="GO:0035494">
    <property type="term" value="P:SNARE complex disassembly"/>
    <property type="evidence" value="ECO:0007669"/>
    <property type="project" value="InterPro"/>
</dbReference>
<dbReference type="Proteomes" id="UP000288716">
    <property type="component" value="Unassembled WGS sequence"/>
</dbReference>
<dbReference type="EMBL" id="NCKV01021406">
    <property type="protein sequence ID" value="RWS19940.1"/>
    <property type="molecule type" value="Genomic_DNA"/>
</dbReference>
<dbReference type="GO" id="GO:0046872">
    <property type="term" value="F:metal ion binding"/>
    <property type="evidence" value="ECO:0007669"/>
    <property type="project" value="UniProtKB-UniRule"/>
</dbReference>
<name>A0A443RXE8_9ACAR</name>
<dbReference type="GO" id="GO:0016887">
    <property type="term" value="F:ATP hydrolysis activity"/>
    <property type="evidence" value="ECO:0007669"/>
    <property type="project" value="InterPro"/>
</dbReference>
<keyword evidence="4" id="KW-0460">Magnesium</keyword>
<keyword evidence="4" id="KW-0378">Hydrolase</keyword>
<keyword evidence="4" id="KW-0963">Cytoplasm</keyword>
<organism evidence="6 7">
    <name type="scientific">Leptotrombidium deliense</name>
    <dbReference type="NCBI Taxonomy" id="299467"/>
    <lineage>
        <taxon>Eukaryota</taxon>
        <taxon>Metazoa</taxon>
        <taxon>Ecdysozoa</taxon>
        <taxon>Arthropoda</taxon>
        <taxon>Chelicerata</taxon>
        <taxon>Arachnida</taxon>
        <taxon>Acari</taxon>
        <taxon>Acariformes</taxon>
        <taxon>Trombidiformes</taxon>
        <taxon>Prostigmata</taxon>
        <taxon>Anystina</taxon>
        <taxon>Parasitengona</taxon>
        <taxon>Trombiculoidea</taxon>
        <taxon>Trombiculidae</taxon>
        <taxon>Leptotrombidium</taxon>
    </lineage>
</organism>
<accession>A0A443RXE8</accession>
<keyword evidence="4" id="KW-0813">Transport</keyword>
<keyword evidence="4" id="KW-0653">Protein transport</keyword>